<evidence type="ECO:0000313" key="3">
    <source>
        <dbReference type="Proteomes" id="UP001235712"/>
    </source>
</evidence>
<protein>
    <recommendedName>
        <fullName evidence="1">HNH nuclease domain-containing protein</fullName>
    </recommendedName>
</protein>
<comment type="caution">
    <text evidence="2">The sequence shown here is derived from an EMBL/GenBank/DDBJ whole genome shotgun (WGS) entry which is preliminary data.</text>
</comment>
<dbReference type="InterPro" id="IPR002711">
    <property type="entry name" value="HNH"/>
</dbReference>
<sequence>MPAPLPTEESDLEGLSIVAQWTLMRLTLSNDLKADGCAPLMIIRWGNRWAAQPCIAEVQAGLAELEQASLVAMDHGKGEIFHRRFFAWERIGRQPRRVAAAWDQSLTRGAVIKELAQDALMAEVAAGAGESRPLSKGRAFVFERDGWRCVACGWGPGDAVPLAPTGRPMHRGLEVDHVFPKSKGGVDGPENFQTLCTSCNASKGARI</sequence>
<dbReference type="InterPro" id="IPR003615">
    <property type="entry name" value="HNH_nuc"/>
</dbReference>
<organism evidence="2 3">
    <name type="scientific">Kineosporia succinea</name>
    <dbReference type="NCBI Taxonomy" id="84632"/>
    <lineage>
        <taxon>Bacteria</taxon>
        <taxon>Bacillati</taxon>
        <taxon>Actinomycetota</taxon>
        <taxon>Actinomycetes</taxon>
        <taxon>Kineosporiales</taxon>
        <taxon>Kineosporiaceae</taxon>
        <taxon>Kineosporia</taxon>
    </lineage>
</organism>
<dbReference type="EMBL" id="JAUSQZ010000001">
    <property type="protein sequence ID" value="MDP9829347.1"/>
    <property type="molecule type" value="Genomic_DNA"/>
</dbReference>
<dbReference type="Proteomes" id="UP001235712">
    <property type="component" value="Unassembled WGS sequence"/>
</dbReference>
<dbReference type="Pfam" id="PF01844">
    <property type="entry name" value="HNH"/>
    <property type="match status" value="1"/>
</dbReference>
<accession>A0ABT9P9G6</accession>
<reference evidence="2 3" key="1">
    <citation type="submission" date="2023-07" db="EMBL/GenBank/DDBJ databases">
        <title>Sequencing the genomes of 1000 actinobacteria strains.</title>
        <authorList>
            <person name="Klenk H.-P."/>
        </authorList>
    </citation>
    <scope>NUCLEOTIDE SEQUENCE [LARGE SCALE GENOMIC DNA]</scope>
    <source>
        <strain evidence="2 3">DSM 44388</strain>
    </source>
</reference>
<dbReference type="Gene3D" id="1.10.30.50">
    <property type="match status" value="1"/>
</dbReference>
<dbReference type="CDD" id="cd00085">
    <property type="entry name" value="HNHc"/>
    <property type="match status" value="1"/>
</dbReference>
<feature type="domain" description="HNH nuclease" evidence="1">
    <location>
        <begin position="136"/>
        <end position="201"/>
    </location>
</feature>
<name>A0ABT9P9G6_9ACTN</name>
<dbReference type="RefSeq" id="WP_307247452.1">
    <property type="nucleotide sequence ID" value="NZ_JAUSQZ010000001.1"/>
</dbReference>
<evidence type="ECO:0000313" key="2">
    <source>
        <dbReference type="EMBL" id="MDP9829347.1"/>
    </source>
</evidence>
<proteinExistence type="predicted"/>
<evidence type="ECO:0000259" key="1">
    <source>
        <dbReference type="SMART" id="SM00507"/>
    </source>
</evidence>
<keyword evidence="3" id="KW-1185">Reference proteome</keyword>
<dbReference type="SMART" id="SM00507">
    <property type="entry name" value="HNHc"/>
    <property type="match status" value="1"/>
</dbReference>
<gene>
    <name evidence="2" type="ORF">J2S57_005096</name>
</gene>